<reference evidence="2" key="1">
    <citation type="submission" date="2015-08" db="EMBL/GenBank/DDBJ databases">
        <title>Fjat-14210 dsm16467.</title>
        <authorList>
            <person name="Liu B."/>
            <person name="Wang J."/>
            <person name="Zhu Y."/>
            <person name="Liu G."/>
            <person name="Chen Q."/>
            <person name="Chen Z."/>
            <person name="Lan J."/>
            <person name="Che J."/>
            <person name="Ge C."/>
            <person name="Shi H."/>
            <person name="Pan Z."/>
            <person name="Liu X."/>
        </authorList>
    </citation>
    <scope>NUCLEOTIDE SEQUENCE [LARGE SCALE GENOMIC DNA]</scope>
    <source>
        <strain evidence="2">DSM 16467</strain>
    </source>
</reference>
<dbReference type="OrthoDB" id="257098at2"/>
<evidence type="ECO:0000313" key="1">
    <source>
        <dbReference type="EMBL" id="KOO44316.1"/>
    </source>
</evidence>
<gene>
    <name evidence="1" type="ORF">AMD01_13630</name>
</gene>
<keyword evidence="2" id="KW-1185">Reference proteome</keyword>
<name>A0A0M0KZS4_9BACI</name>
<sequence>MNNQTALLVIDVQHAFTHKSWGERNNHQVDDATAAFGLKDHHNRYYDPEIVHQLSVATLHDEFATIVTTSEMLAW</sequence>
<evidence type="ECO:0000313" key="2">
    <source>
        <dbReference type="Proteomes" id="UP000037558"/>
    </source>
</evidence>
<accession>A0A0M0KZS4</accession>
<dbReference type="AlphaFoldDB" id="A0A0M0KZS4"/>
<dbReference type="STRING" id="284581.AMD01_13630"/>
<organism evidence="1 2">
    <name type="scientific">Priestia koreensis</name>
    <dbReference type="NCBI Taxonomy" id="284581"/>
    <lineage>
        <taxon>Bacteria</taxon>
        <taxon>Bacillati</taxon>
        <taxon>Bacillota</taxon>
        <taxon>Bacilli</taxon>
        <taxon>Bacillales</taxon>
        <taxon>Bacillaceae</taxon>
        <taxon>Priestia</taxon>
    </lineage>
</organism>
<protein>
    <recommendedName>
        <fullName evidence="3">Isochorismatase family protein</fullName>
    </recommendedName>
</protein>
<comment type="caution">
    <text evidence="1">The sequence shown here is derived from an EMBL/GenBank/DDBJ whole genome shotgun (WGS) entry which is preliminary data.</text>
</comment>
<dbReference type="RefSeq" id="WP_053401973.1">
    <property type="nucleotide sequence ID" value="NZ_JAMAUM010000008.1"/>
</dbReference>
<dbReference type="EMBL" id="LILC01000016">
    <property type="protein sequence ID" value="KOO44316.1"/>
    <property type="molecule type" value="Genomic_DNA"/>
</dbReference>
<evidence type="ECO:0008006" key="3">
    <source>
        <dbReference type="Google" id="ProtNLM"/>
    </source>
</evidence>
<dbReference type="Gene3D" id="3.40.50.850">
    <property type="entry name" value="Isochorismatase-like"/>
    <property type="match status" value="1"/>
</dbReference>
<dbReference type="Proteomes" id="UP000037558">
    <property type="component" value="Unassembled WGS sequence"/>
</dbReference>
<proteinExistence type="predicted"/>
<dbReference type="PATRIC" id="fig|284581.3.peg.4858"/>
<dbReference type="InterPro" id="IPR036380">
    <property type="entry name" value="Isochorismatase-like_sf"/>
</dbReference>